<name>A0A5C9A5J3_9GAMM</name>
<reference evidence="2 3" key="1">
    <citation type="submission" date="2019-08" db="EMBL/GenBank/DDBJ databases">
        <title>Parahaliea maris sp. nov., isolated from the surface seawater.</title>
        <authorList>
            <person name="Liu Y."/>
        </authorList>
    </citation>
    <scope>NUCLEOTIDE SEQUENCE [LARGE SCALE GENOMIC DNA]</scope>
    <source>
        <strain evidence="2 3">S2-26</strain>
    </source>
</reference>
<dbReference type="RefSeq" id="WP_148062850.1">
    <property type="nucleotide sequence ID" value="NZ_VRYZ01000001.1"/>
</dbReference>
<dbReference type="OrthoDB" id="5740699at2"/>
<dbReference type="AlphaFoldDB" id="A0A5C9A5J3"/>
<evidence type="ECO:0000313" key="3">
    <source>
        <dbReference type="Proteomes" id="UP000321933"/>
    </source>
</evidence>
<accession>A0A5C9A5J3</accession>
<feature type="compositionally biased region" description="Low complexity" evidence="1">
    <location>
        <begin position="86"/>
        <end position="100"/>
    </location>
</feature>
<keyword evidence="3" id="KW-1185">Reference proteome</keyword>
<proteinExistence type="predicted"/>
<evidence type="ECO:0000313" key="2">
    <source>
        <dbReference type="EMBL" id="TXS95010.1"/>
    </source>
</evidence>
<sequence length="106" mass="11327">MTEVFVIRNQLGHFWGKSKAWVDGRDPRAVVRVKHQDEGINTLFELSAKDVGLRGEVVAADLGPKGEPLLEVSDIPLPTPPEAAEDPAPGADSDAATAPDETQQDA</sequence>
<organism evidence="2 3">
    <name type="scientific">Parahaliea aestuarii</name>
    <dbReference type="NCBI Taxonomy" id="1852021"/>
    <lineage>
        <taxon>Bacteria</taxon>
        <taxon>Pseudomonadati</taxon>
        <taxon>Pseudomonadota</taxon>
        <taxon>Gammaproteobacteria</taxon>
        <taxon>Cellvibrionales</taxon>
        <taxon>Halieaceae</taxon>
        <taxon>Parahaliea</taxon>
    </lineage>
</organism>
<protein>
    <submittedName>
        <fullName evidence="2">Uncharacterized protein</fullName>
    </submittedName>
</protein>
<dbReference type="EMBL" id="VRYZ01000001">
    <property type="protein sequence ID" value="TXS95010.1"/>
    <property type="molecule type" value="Genomic_DNA"/>
</dbReference>
<feature type="region of interest" description="Disordered" evidence="1">
    <location>
        <begin position="63"/>
        <end position="106"/>
    </location>
</feature>
<dbReference type="Proteomes" id="UP000321933">
    <property type="component" value="Unassembled WGS sequence"/>
</dbReference>
<evidence type="ECO:0000256" key="1">
    <source>
        <dbReference type="SAM" id="MobiDB-lite"/>
    </source>
</evidence>
<comment type="caution">
    <text evidence="2">The sequence shown here is derived from an EMBL/GenBank/DDBJ whole genome shotgun (WGS) entry which is preliminary data.</text>
</comment>
<gene>
    <name evidence="2" type="ORF">FVW59_03680</name>
</gene>